<keyword evidence="2 5" id="KW-0436">Ligase</keyword>
<dbReference type="Pfam" id="PF00501">
    <property type="entry name" value="AMP-binding"/>
    <property type="match status" value="1"/>
</dbReference>
<feature type="domain" description="AMP-binding enzyme C-terminal" evidence="4">
    <location>
        <begin position="455"/>
        <end position="532"/>
    </location>
</feature>
<dbReference type="InterPro" id="IPR025110">
    <property type="entry name" value="AMP-bd_C"/>
</dbReference>
<organism evidence="5 6">
    <name type="scientific">Georgfuchsia toluolica</name>
    <dbReference type="NCBI Taxonomy" id="424218"/>
    <lineage>
        <taxon>Bacteria</taxon>
        <taxon>Pseudomonadati</taxon>
        <taxon>Pseudomonadota</taxon>
        <taxon>Betaproteobacteria</taxon>
        <taxon>Nitrosomonadales</taxon>
        <taxon>Sterolibacteriaceae</taxon>
        <taxon>Georgfuchsia</taxon>
    </lineage>
</organism>
<comment type="similarity">
    <text evidence="1">Belongs to the ATP-dependent AMP-binding enzyme family.</text>
</comment>
<evidence type="ECO:0000313" key="5">
    <source>
        <dbReference type="EMBL" id="CAG4884803.1"/>
    </source>
</evidence>
<dbReference type="PANTHER" id="PTHR43201">
    <property type="entry name" value="ACYL-COA SYNTHETASE"/>
    <property type="match status" value="1"/>
</dbReference>
<name>A0A916J7C8_9PROT</name>
<evidence type="ECO:0000313" key="6">
    <source>
        <dbReference type="Proteomes" id="UP000742786"/>
    </source>
</evidence>
<dbReference type="EMBL" id="CAJQUM010000001">
    <property type="protein sequence ID" value="CAG4884803.1"/>
    <property type="molecule type" value="Genomic_DNA"/>
</dbReference>
<protein>
    <submittedName>
        <fullName evidence="5">Medium-chain fatty-acid--CoA ligase</fullName>
        <ecNumber evidence="5">6.2.1.-</ecNumber>
    </submittedName>
</protein>
<dbReference type="InterPro" id="IPR042099">
    <property type="entry name" value="ANL_N_sf"/>
</dbReference>
<dbReference type="GO" id="GO:0006631">
    <property type="term" value="P:fatty acid metabolic process"/>
    <property type="evidence" value="ECO:0007669"/>
    <property type="project" value="TreeGrafter"/>
</dbReference>
<dbReference type="FunFam" id="3.30.300.30:FF:000008">
    <property type="entry name" value="2,3-dihydroxybenzoate-AMP ligase"/>
    <property type="match status" value="1"/>
</dbReference>
<dbReference type="InterPro" id="IPR020845">
    <property type="entry name" value="AMP-binding_CS"/>
</dbReference>
<comment type="caution">
    <text evidence="5">The sequence shown here is derived from an EMBL/GenBank/DDBJ whole genome shotgun (WGS) entry which is preliminary data.</text>
</comment>
<evidence type="ECO:0000259" key="4">
    <source>
        <dbReference type="Pfam" id="PF13193"/>
    </source>
</evidence>
<evidence type="ECO:0000259" key="3">
    <source>
        <dbReference type="Pfam" id="PF00501"/>
    </source>
</evidence>
<sequence length="554" mass="60400">MKIDMQVPNAVSAYRTQYQSEWISSGLWKNRTVADEAFHHEQMHPDDPVVFLDDGDALCFGEVITEALALAAAFQRLGLRQGDVVSFQLPNWREVVPINIASAYLGLVVCPIIPIYRSKELQFILRASRSRLHLTLDNYRGVDYRAMLEKFKGKLPDLKDIVYVRPIIASGNSFTTLLDSARGLKTVKHPVDPNSVKLIMYTSGTTGIPKGVLHSHNSLRCFLDNTARYWNLCADDVMLMPSPVTHITGLALGLELPFSSGIKCALMEKWNADAALVYIRQVKATVSVGATPFLEELIDAANRNNDKLPSMRLYACGGATVPPELIVRVGLSLSRCRAFRVYGSTETPLVTLGFVGKGETSLAAHTDGKVIGYQVKVVDGQGGEVAMGQEGEILTRGPSMFLCYADSEHNADAFDNAGYFRTGDLGHLTPEGGIVISGRKKDLIIRGGENISAKEVEDVLYDHSSVREVAVVSMPHARLGEGVCACVIPSDGQAPPTLEALVAACNAAGLAKQKWPERVEVMSEFPRTASGKIKKNELRDLIHQKLSNAASAAY</sequence>
<gene>
    <name evidence="5" type="ORF">GTOL_12686</name>
</gene>
<dbReference type="Gene3D" id="3.40.50.12780">
    <property type="entry name" value="N-terminal domain of ligase-like"/>
    <property type="match status" value="1"/>
</dbReference>
<dbReference type="PROSITE" id="PS00455">
    <property type="entry name" value="AMP_BINDING"/>
    <property type="match status" value="1"/>
</dbReference>
<dbReference type="InterPro" id="IPR045851">
    <property type="entry name" value="AMP-bd_C_sf"/>
</dbReference>
<dbReference type="AlphaFoldDB" id="A0A916J7C8"/>
<dbReference type="PANTHER" id="PTHR43201:SF5">
    <property type="entry name" value="MEDIUM-CHAIN ACYL-COA LIGASE ACSF2, MITOCHONDRIAL"/>
    <property type="match status" value="1"/>
</dbReference>
<dbReference type="EC" id="6.2.1.-" evidence="5"/>
<evidence type="ECO:0000256" key="1">
    <source>
        <dbReference type="ARBA" id="ARBA00006432"/>
    </source>
</evidence>
<keyword evidence="6" id="KW-1185">Reference proteome</keyword>
<dbReference type="Pfam" id="PF13193">
    <property type="entry name" value="AMP-binding_C"/>
    <property type="match status" value="1"/>
</dbReference>
<dbReference type="RefSeq" id="WP_220636615.1">
    <property type="nucleotide sequence ID" value="NZ_CAJQUM010000001.1"/>
</dbReference>
<reference evidence="5" key="1">
    <citation type="submission" date="2021-04" db="EMBL/GenBank/DDBJ databases">
        <authorList>
            <person name="Hornung B."/>
        </authorList>
    </citation>
    <scope>NUCLEOTIDE SEQUENCE</scope>
    <source>
        <strain evidence="5">G5G6</strain>
    </source>
</reference>
<accession>A0A916J7C8</accession>
<dbReference type="Proteomes" id="UP000742786">
    <property type="component" value="Unassembled WGS sequence"/>
</dbReference>
<evidence type="ECO:0000256" key="2">
    <source>
        <dbReference type="ARBA" id="ARBA00022598"/>
    </source>
</evidence>
<dbReference type="GO" id="GO:0031956">
    <property type="term" value="F:medium-chain fatty acid-CoA ligase activity"/>
    <property type="evidence" value="ECO:0007669"/>
    <property type="project" value="TreeGrafter"/>
</dbReference>
<feature type="domain" description="AMP-dependent synthetase/ligase" evidence="3">
    <location>
        <begin position="40"/>
        <end position="404"/>
    </location>
</feature>
<dbReference type="InterPro" id="IPR000873">
    <property type="entry name" value="AMP-dep_synth/lig_dom"/>
</dbReference>
<dbReference type="SUPFAM" id="SSF56801">
    <property type="entry name" value="Acetyl-CoA synthetase-like"/>
    <property type="match status" value="1"/>
</dbReference>
<proteinExistence type="inferred from homology"/>
<dbReference type="Gene3D" id="3.30.300.30">
    <property type="match status" value="1"/>
</dbReference>